<dbReference type="InParanoid" id="G5A8E3"/>
<keyword evidence="1" id="KW-0233">DNA recombination</keyword>
<evidence type="ECO:0008006" key="4">
    <source>
        <dbReference type="Google" id="ProtNLM"/>
    </source>
</evidence>
<sequence length="72" mass="7639">VSSVIKRAASRMGLDPARFSTHSVRIGGATALVNAGADRLMIKLMGRWLSNAFEDYPVLSAKGTAGLSQQMC</sequence>
<dbReference type="InterPro" id="IPR013762">
    <property type="entry name" value="Integrase-like_cat_sf"/>
</dbReference>
<keyword evidence="3" id="KW-1185">Reference proteome</keyword>
<proteinExistence type="predicted"/>
<dbReference type="EMBL" id="JH159161">
    <property type="protein sequence ID" value="EGZ08169.1"/>
    <property type="molecule type" value="Genomic_DNA"/>
</dbReference>
<dbReference type="SMR" id="G5A8E3"/>
<dbReference type="RefSeq" id="XP_009536341.1">
    <property type="nucleotide sequence ID" value="XM_009538046.1"/>
</dbReference>
<dbReference type="InterPro" id="IPR011010">
    <property type="entry name" value="DNA_brk_join_enz"/>
</dbReference>
<name>G5A8E3_PHYSP</name>
<reference evidence="2 3" key="1">
    <citation type="journal article" date="2006" name="Science">
        <title>Phytophthora genome sequences uncover evolutionary origins and mechanisms of pathogenesis.</title>
        <authorList>
            <person name="Tyler B.M."/>
            <person name="Tripathy S."/>
            <person name="Zhang X."/>
            <person name="Dehal P."/>
            <person name="Jiang R.H."/>
            <person name="Aerts A."/>
            <person name="Arredondo F.D."/>
            <person name="Baxter L."/>
            <person name="Bensasson D."/>
            <person name="Beynon J.L."/>
            <person name="Chapman J."/>
            <person name="Damasceno C.M."/>
            <person name="Dorrance A.E."/>
            <person name="Dou D."/>
            <person name="Dickerman A.W."/>
            <person name="Dubchak I.L."/>
            <person name="Garbelotto M."/>
            <person name="Gijzen M."/>
            <person name="Gordon S.G."/>
            <person name="Govers F."/>
            <person name="Grunwald N.J."/>
            <person name="Huang W."/>
            <person name="Ivors K.L."/>
            <person name="Jones R.W."/>
            <person name="Kamoun S."/>
            <person name="Krampis K."/>
            <person name="Lamour K.H."/>
            <person name="Lee M.K."/>
            <person name="McDonald W.H."/>
            <person name="Medina M."/>
            <person name="Meijer H.J."/>
            <person name="Nordberg E.K."/>
            <person name="Maclean D.J."/>
            <person name="Ospina-Giraldo M.D."/>
            <person name="Morris P.F."/>
            <person name="Phuntumart V."/>
            <person name="Putnam N.H."/>
            <person name="Rash S."/>
            <person name="Rose J.K."/>
            <person name="Sakihama Y."/>
            <person name="Salamov A.A."/>
            <person name="Savidor A."/>
            <person name="Scheuring C.F."/>
            <person name="Smith B.M."/>
            <person name="Sobral B.W."/>
            <person name="Terry A."/>
            <person name="Torto-Alalibo T.A."/>
            <person name="Win J."/>
            <person name="Xu Z."/>
            <person name="Zhang H."/>
            <person name="Grigoriev I.V."/>
            <person name="Rokhsar D.S."/>
            <person name="Boore J.L."/>
        </authorList>
    </citation>
    <scope>NUCLEOTIDE SEQUENCE [LARGE SCALE GENOMIC DNA]</scope>
    <source>
        <strain evidence="2 3">P6497</strain>
    </source>
</reference>
<dbReference type="AlphaFoldDB" id="G5A8E3"/>
<feature type="non-terminal residue" evidence="2">
    <location>
        <position position="72"/>
    </location>
</feature>
<evidence type="ECO:0000256" key="1">
    <source>
        <dbReference type="ARBA" id="ARBA00023172"/>
    </source>
</evidence>
<feature type="non-terminal residue" evidence="2">
    <location>
        <position position="1"/>
    </location>
</feature>
<dbReference type="GO" id="GO:0015074">
    <property type="term" value="P:DNA integration"/>
    <property type="evidence" value="ECO:0007669"/>
    <property type="project" value="InterPro"/>
</dbReference>
<dbReference type="Gene3D" id="1.10.443.10">
    <property type="entry name" value="Intergrase catalytic core"/>
    <property type="match status" value="1"/>
</dbReference>
<dbReference type="InterPro" id="IPR052925">
    <property type="entry name" value="Phage_Integrase-like_Recomb"/>
</dbReference>
<dbReference type="KEGG" id="psoj:PHYSODRAFT_434634"/>
<protein>
    <recommendedName>
        <fullName evidence="4">Tyr recombinase domain-containing protein</fullName>
    </recommendedName>
</protein>
<evidence type="ECO:0000313" key="2">
    <source>
        <dbReference type="EMBL" id="EGZ08169.1"/>
    </source>
</evidence>
<dbReference type="GO" id="GO:0006310">
    <property type="term" value="P:DNA recombination"/>
    <property type="evidence" value="ECO:0007669"/>
    <property type="project" value="UniProtKB-KW"/>
</dbReference>
<organism evidence="2 3">
    <name type="scientific">Phytophthora sojae (strain P6497)</name>
    <name type="common">Soybean stem and root rot agent</name>
    <name type="synonym">Phytophthora megasperma f. sp. glycines</name>
    <dbReference type="NCBI Taxonomy" id="1094619"/>
    <lineage>
        <taxon>Eukaryota</taxon>
        <taxon>Sar</taxon>
        <taxon>Stramenopiles</taxon>
        <taxon>Oomycota</taxon>
        <taxon>Peronosporomycetes</taxon>
        <taxon>Peronosporales</taxon>
        <taxon>Peronosporaceae</taxon>
        <taxon>Phytophthora</taxon>
    </lineage>
</organism>
<evidence type="ECO:0000313" key="3">
    <source>
        <dbReference type="Proteomes" id="UP000002640"/>
    </source>
</evidence>
<dbReference type="OMA" id="RLMIKLM"/>
<accession>G5A8E3</accession>
<dbReference type="PANTHER" id="PTHR34605">
    <property type="entry name" value="PHAGE_INTEGRASE DOMAIN-CONTAINING PROTEIN"/>
    <property type="match status" value="1"/>
</dbReference>
<dbReference type="SUPFAM" id="SSF56349">
    <property type="entry name" value="DNA breaking-rejoining enzymes"/>
    <property type="match status" value="1"/>
</dbReference>
<dbReference type="Proteomes" id="UP000002640">
    <property type="component" value="Unassembled WGS sequence"/>
</dbReference>
<gene>
    <name evidence="2" type="ORF">PHYSODRAFT_434634</name>
</gene>
<dbReference type="PANTHER" id="PTHR34605:SF3">
    <property type="entry name" value="P CELL-TYPE AGGLUTINATION PROTEIN MAP4-LIKE-RELATED"/>
    <property type="match status" value="1"/>
</dbReference>
<dbReference type="GeneID" id="20652439"/>
<dbReference type="GO" id="GO:0003677">
    <property type="term" value="F:DNA binding"/>
    <property type="evidence" value="ECO:0007669"/>
    <property type="project" value="InterPro"/>
</dbReference>